<reference evidence="2 3" key="1">
    <citation type="submission" date="2019-07" db="EMBL/GenBank/DDBJ databases">
        <title>Genomic Encyclopedia of Archaeal and Bacterial Type Strains, Phase II (KMG-II): from individual species to whole genera.</title>
        <authorList>
            <person name="Goeker M."/>
        </authorList>
    </citation>
    <scope>NUCLEOTIDE SEQUENCE [LARGE SCALE GENOMIC DNA]</scope>
    <source>
        <strain evidence="2 3">ATCC BAA-1139</strain>
    </source>
</reference>
<protein>
    <submittedName>
        <fullName evidence="2">Glycosyl transferase family 2</fullName>
    </submittedName>
</protein>
<keyword evidence="3" id="KW-1185">Reference proteome</keyword>
<comment type="caution">
    <text evidence="2">The sequence shown here is derived from an EMBL/GenBank/DDBJ whole genome shotgun (WGS) entry which is preliminary data.</text>
</comment>
<dbReference type="Pfam" id="PF00535">
    <property type="entry name" value="Glycos_transf_2"/>
    <property type="match status" value="1"/>
</dbReference>
<dbReference type="AlphaFoldDB" id="A0A562WS28"/>
<dbReference type="Gene3D" id="3.90.550.10">
    <property type="entry name" value="Spore Coat Polysaccharide Biosynthesis Protein SpsA, Chain A"/>
    <property type="match status" value="1"/>
</dbReference>
<dbReference type="CDD" id="cd06433">
    <property type="entry name" value="GT_2_WfgS_like"/>
    <property type="match status" value="1"/>
</dbReference>
<proteinExistence type="predicted"/>
<dbReference type="EMBL" id="VLLN01000002">
    <property type="protein sequence ID" value="TWJ33024.1"/>
    <property type="molecule type" value="Genomic_DNA"/>
</dbReference>
<feature type="domain" description="Glycosyltransferase 2-like" evidence="1">
    <location>
        <begin position="13"/>
        <end position="133"/>
    </location>
</feature>
<dbReference type="OrthoDB" id="433681at2"/>
<name>A0A562WS28_9BACT</name>
<evidence type="ECO:0000259" key="1">
    <source>
        <dbReference type="Pfam" id="PF00535"/>
    </source>
</evidence>
<dbReference type="PANTHER" id="PTHR43685:SF11">
    <property type="entry name" value="GLYCOSYLTRANSFERASE TAGX-RELATED"/>
    <property type="match status" value="1"/>
</dbReference>
<dbReference type="InterPro" id="IPR029044">
    <property type="entry name" value="Nucleotide-diphossugar_trans"/>
</dbReference>
<sequence>MDKDLADRYPKISIVTPSYNQGKYLEKTILSVIEQGYPDLEYIIIDGGSTDESVEIIRKYEKHLAYWVSEPDRGQSHAINKGFARATGEIFGWLNSDDWYHPGTLQTVAEAFAANPDAGAVVGAGEMLYEETGKVNLVEPFPVTLESLYRFVDRYFCQPSCLFTREAWQQCGPLDESLHLAMDLDLWLRIAKKFVFVPIPENLSVSLVHADAKTHAQAPKSIVDACLVINRHGGSEGRDKLISYVEELSALQPQLWAAWNELKLMHGKLGDSYKQLNETNTNLQTAEQTCVELSVQLNYVEHSLSAMEQSLSWKLTEPVRKIVDKCLMFCRKP</sequence>
<accession>A0A562WS28</accession>
<dbReference type="PANTHER" id="PTHR43685">
    <property type="entry name" value="GLYCOSYLTRANSFERASE"/>
    <property type="match status" value="1"/>
</dbReference>
<dbReference type="SUPFAM" id="SSF53448">
    <property type="entry name" value="Nucleotide-diphospho-sugar transferases"/>
    <property type="match status" value="1"/>
</dbReference>
<keyword evidence="2" id="KW-0808">Transferase</keyword>
<dbReference type="RefSeq" id="WP_145017627.1">
    <property type="nucleotide sequence ID" value="NZ_VLLN01000002.1"/>
</dbReference>
<organism evidence="2 3">
    <name type="scientific">Geobacter argillaceus</name>
    <dbReference type="NCBI Taxonomy" id="345631"/>
    <lineage>
        <taxon>Bacteria</taxon>
        <taxon>Pseudomonadati</taxon>
        <taxon>Thermodesulfobacteriota</taxon>
        <taxon>Desulfuromonadia</taxon>
        <taxon>Geobacterales</taxon>
        <taxon>Geobacteraceae</taxon>
        <taxon>Geobacter</taxon>
    </lineage>
</organism>
<dbReference type="GO" id="GO:0016740">
    <property type="term" value="F:transferase activity"/>
    <property type="evidence" value="ECO:0007669"/>
    <property type="project" value="UniProtKB-KW"/>
</dbReference>
<evidence type="ECO:0000313" key="2">
    <source>
        <dbReference type="EMBL" id="TWJ33024.1"/>
    </source>
</evidence>
<dbReference type="InterPro" id="IPR050834">
    <property type="entry name" value="Glycosyltransf_2"/>
</dbReference>
<evidence type="ECO:0000313" key="3">
    <source>
        <dbReference type="Proteomes" id="UP000319449"/>
    </source>
</evidence>
<dbReference type="InterPro" id="IPR001173">
    <property type="entry name" value="Glyco_trans_2-like"/>
</dbReference>
<dbReference type="Proteomes" id="UP000319449">
    <property type="component" value="Unassembled WGS sequence"/>
</dbReference>
<gene>
    <name evidence="2" type="ORF">JN12_00435</name>
</gene>